<dbReference type="Gene3D" id="2.60.40.290">
    <property type="match status" value="1"/>
</dbReference>
<evidence type="ECO:0000313" key="8">
    <source>
        <dbReference type="Proteomes" id="UP001651050"/>
    </source>
</evidence>
<reference evidence="7 8" key="1">
    <citation type="submission" date="2022-02" db="EMBL/GenBank/DDBJ databases">
        <title>The car tank lid bacteriome: a reservoir of bacteria with potential in bioremediation of fuel.</title>
        <authorList>
            <person name="Vidal-Verdu A."/>
            <person name="Gomez-Martinez D."/>
            <person name="Latorre-Perez A."/>
            <person name="Pereto J."/>
            <person name="Porcar M."/>
        </authorList>
    </citation>
    <scope>NUCLEOTIDE SEQUENCE [LARGE SCALE GENOMIC DNA]</scope>
    <source>
        <strain evidence="7 8">4D.3</strain>
    </source>
</reference>
<name>A0ABT0J0D4_9MICO</name>
<feature type="compositionally biased region" description="Pro residues" evidence="5">
    <location>
        <begin position="1"/>
        <end position="11"/>
    </location>
</feature>
<keyword evidence="3 4" id="KW-0326">Glycosidase</keyword>
<protein>
    <recommendedName>
        <fullName evidence="4">Endoglucanase</fullName>
        <ecNumber evidence="4">3.2.1.4</ecNumber>
    </recommendedName>
</protein>
<evidence type="ECO:0000256" key="1">
    <source>
        <dbReference type="ARBA" id="ARBA00000966"/>
    </source>
</evidence>
<dbReference type="InterPro" id="IPR017853">
    <property type="entry name" value="GH"/>
</dbReference>
<evidence type="ECO:0000256" key="3">
    <source>
        <dbReference type="ARBA" id="ARBA00023295"/>
    </source>
</evidence>
<dbReference type="Pfam" id="PF00553">
    <property type="entry name" value="CBM_2"/>
    <property type="match status" value="1"/>
</dbReference>
<feature type="domain" description="CBM2" evidence="6">
    <location>
        <begin position="367"/>
        <end position="470"/>
    </location>
</feature>
<dbReference type="InterPro" id="IPR001919">
    <property type="entry name" value="CBD2"/>
</dbReference>
<keyword evidence="4" id="KW-0624">Polysaccharide degradation</keyword>
<dbReference type="EC" id="3.2.1.4" evidence="4"/>
<comment type="catalytic activity">
    <reaction evidence="1 4">
        <text>Endohydrolysis of (1-&gt;4)-beta-D-glucosidic linkages in cellulose, lichenin and cereal beta-D-glucans.</text>
        <dbReference type="EC" id="3.2.1.4"/>
    </reaction>
</comment>
<dbReference type="SUPFAM" id="SSF49384">
    <property type="entry name" value="Carbohydrate-binding domain"/>
    <property type="match status" value="1"/>
</dbReference>
<dbReference type="InterPro" id="IPR012291">
    <property type="entry name" value="CBM2_carb-bd_dom_sf"/>
</dbReference>
<dbReference type="Gene3D" id="3.20.20.80">
    <property type="entry name" value="Glycosidases"/>
    <property type="match status" value="1"/>
</dbReference>
<accession>A0ABT0J0D4</accession>
<evidence type="ECO:0000256" key="2">
    <source>
        <dbReference type="ARBA" id="ARBA00022801"/>
    </source>
</evidence>
<feature type="compositionally biased region" description="Low complexity" evidence="5">
    <location>
        <begin position="12"/>
        <end position="24"/>
    </location>
</feature>
<keyword evidence="4" id="KW-0119">Carbohydrate metabolism</keyword>
<dbReference type="InterPro" id="IPR006311">
    <property type="entry name" value="TAT_signal"/>
</dbReference>
<dbReference type="RefSeq" id="WP_416342799.1">
    <property type="nucleotide sequence ID" value="NZ_JALQCY010000001.1"/>
</dbReference>
<keyword evidence="2 4" id="KW-0378">Hydrolase</keyword>
<dbReference type="EMBL" id="JALQCY010000001">
    <property type="protein sequence ID" value="MCK9792956.1"/>
    <property type="molecule type" value="Genomic_DNA"/>
</dbReference>
<dbReference type="InterPro" id="IPR008965">
    <property type="entry name" value="CBM2/CBM3_carb-bd_dom_sf"/>
</dbReference>
<feature type="region of interest" description="Disordered" evidence="5">
    <location>
        <begin position="1"/>
        <end position="24"/>
    </location>
</feature>
<dbReference type="PROSITE" id="PS51173">
    <property type="entry name" value="CBM2"/>
    <property type="match status" value="1"/>
</dbReference>
<proteinExistence type="inferred from homology"/>
<dbReference type="SUPFAM" id="SSF51445">
    <property type="entry name" value="(Trans)glycosidases"/>
    <property type="match status" value="1"/>
</dbReference>
<keyword evidence="4" id="KW-0136">Cellulose degradation</keyword>
<dbReference type="PANTHER" id="PTHR42754">
    <property type="entry name" value="ENDOGLUCANASE"/>
    <property type="match status" value="1"/>
</dbReference>
<gene>
    <name evidence="7" type="ORF">M1843_04235</name>
</gene>
<dbReference type="PANTHER" id="PTHR42754:SF1">
    <property type="entry name" value="LIPOPROTEIN"/>
    <property type="match status" value="1"/>
</dbReference>
<dbReference type="Proteomes" id="UP001651050">
    <property type="component" value="Unassembled WGS sequence"/>
</dbReference>
<evidence type="ECO:0000259" key="6">
    <source>
        <dbReference type="PROSITE" id="PS51173"/>
    </source>
</evidence>
<dbReference type="Pfam" id="PF00150">
    <property type="entry name" value="Cellulase"/>
    <property type="match status" value="1"/>
</dbReference>
<evidence type="ECO:0000256" key="4">
    <source>
        <dbReference type="RuleBase" id="RU361153"/>
    </source>
</evidence>
<dbReference type="SMART" id="SM00637">
    <property type="entry name" value="CBD_II"/>
    <property type="match status" value="1"/>
</dbReference>
<evidence type="ECO:0000256" key="5">
    <source>
        <dbReference type="SAM" id="MobiDB-lite"/>
    </source>
</evidence>
<dbReference type="PROSITE" id="PS51318">
    <property type="entry name" value="TAT"/>
    <property type="match status" value="1"/>
</dbReference>
<organism evidence="7 8">
    <name type="scientific">Isoptericola peretonis</name>
    <dbReference type="NCBI Taxonomy" id="2918523"/>
    <lineage>
        <taxon>Bacteria</taxon>
        <taxon>Bacillati</taxon>
        <taxon>Actinomycetota</taxon>
        <taxon>Actinomycetes</taxon>
        <taxon>Micrococcales</taxon>
        <taxon>Promicromonosporaceae</taxon>
        <taxon>Isoptericola</taxon>
    </lineage>
</organism>
<comment type="similarity">
    <text evidence="4">Belongs to the glycosyl hydrolase 5 (cellulase A) family.</text>
</comment>
<dbReference type="InterPro" id="IPR001547">
    <property type="entry name" value="Glyco_hydro_5"/>
</dbReference>
<comment type="caution">
    <text evidence="7">The sequence shown here is derived from an EMBL/GenBank/DDBJ whole genome shotgun (WGS) entry which is preliminary data.</text>
</comment>
<evidence type="ECO:0000313" key="7">
    <source>
        <dbReference type="EMBL" id="MCK9792956.1"/>
    </source>
</evidence>
<sequence length="470" mass="49092">MQHSPAPPGPDGAPEATAPRMTRRAVTAAATAAALVAGAAAAFVATAPDARADAPPGIHVADGRVVEADGTDLVLRGVNHAHTWYTHTTGSFADIKAAGANSVRVVLSSGDQWTRNTPEDVADVVDLCEENRLVCILEVHDTTGYGDTSAPDAATLDQAVDYWESLYPTLAGTEDYVMVNIGNEPMGNDDATNATWADATSDAIVRLRDIGYEHALVVDAPNWGQDWKNYMRPAAAGVFASDPDANTIFSIHMYSVYNQHQTVTDYLEFFTGAGLPIIVGEFGWQQTPADVDEDWVLSEAERLGLGWLAWSWSGNTDPYLDLVLEFDAANPSAWGTRIIDGPDGLRDTAVEASWFGEGGEPTDPPTDPPTEEECTAVVRVVGSWPGGWQGELTVTAGDAAVDGWDATFTLPEGSSVTQAWGGETTTGADGVHVTNAAWNGTLAAGASATAGFIGSGTAPAPAPAATCSAG</sequence>
<keyword evidence="8" id="KW-1185">Reference proteome</keyword>